<protein>
    <submittedName>
        <fullName evidence="1">Uncharacterized protein</fullName>
    </submittedName>
</protein>
<evidence type="ECO:0000313" key="2">
    <source>
        <dbReference type="Proteomes" id="UP001266305"/>
    </source>
</evidence>
<sequence length="79" mass="8384">MPSSGDILEAQDDSKAAETCVFQIQEQATVMGKVRTLKPLHPGVEVGSGIELGEVGWHRWASATSSAEWSNGAFIAAQL</sequence>
<feature type="non-terminal residue" evidence="1">
    <location>
        <position position="79"/>
    </location>
</feature>
<dbReference type="EMBL" id="JASSZA010000008">
    <property type="protein sequence ID" value="KAK2104732.1"/>
    <property type="molecule type" value="Genomic_DNA"/>
</dbReference>
<reference evidence="1 2" key="1">
    <citation type="submission" date="2023-05" db="EMBL/GenBank/DDBJ databases">
        <title>B98-5 Cell Line De Novo Hybrid Assembly: An Optical Mapping Approach.</title>
        <authorList>
            <person name="Kananen K."/>
            <person name="Auerbach J.A."/>
            <person name="Kautto E."/>
            <person name="Blachly J.S."/>
        </authorList>
    </citation>
    <scope>NUCLEOTIDE SEQUENCE [LARGE SCALE GENOMIC DNA]</scope>
    <source>
        <strain evidence="1">B95-8</strain>
        <tissue evidence="1">Cell line</tissue>
    </source>
</reference>
<accession>A0ABQ9V5S5</accession>
<keyword evidence="2" id="KW-1185">Reference proteome</keyword>
<evidence type="ECO:0000313" key="1">
    <source>
        <dbReference type="EMBL" id="KAK2104732.1"/>
    </source>
</evidence>
<proteinExistence type="predicted"/>
<name>A0ABQ9V5S5_SAGOE</name>
<comment type="caution">
    <text evidence="1">The sequence shown here is derived from an EMBL/GenBank/DDBJ whole genome shotgun (WGS) entry which is preliminary data.</text>
</comment>
<dbReference type="Proteomes" id="UP001266305">
    <property type="component" value="Unassembled WGS sequence"/>
</dbReference>
<gene>
    <name evidence="1" type="ORF">P7K49_018588</name>
</gene>
<organism evidence="1 2">
    <name type="scientific">Saguinus oedipus</name>
    <name type="common">Cotton-top tamarin</name>
    <name type="synonym">Oedipomidas oedipus</name>
    <dbReference type="NCBI Taxonomy" id="9490"/>
    <lineage>
        <taxon>Eukaryota</taxon>
        <taxon>Metazoa</taxon>
        <taxon>Chordata</taxon>
        <taxon>Craniata</taxon>
        <taxon>Vertebrata</taxon>
        <taxon>Euteleostomi</taxon>
        <taxon>Mammalia</taxon>
        <taxon>Eutheria</taxon>
        <taxon>Euarchontoglires</taxon>
        <taxon>Primates</taxon>
        <taxon>Haplorrhini</taxon>
        <taxon>Platyrrhini</taxon>
        <taxon>Cebidae</taxon>
        <taxon>Callitrichinae</taxon>
        <taxon>Saguinus</taxon>
    </lineage>
</organism>